<evidence type="ECO:0000313" key="2">
    <source>
        <dbReference type="Proteomes" id="UP000033859"/>
    </source>
</evidence>
<organism evidence="1 2">
    <name type="scientific">Candidatus Yanofskybacteria bacterium GW2011_GWC2_41_9</name>
    <dbReference type="NCBI Taxonomy" id="1619029"/>
    <lineage>
        <taxon>Bacteria</taxon>
        <taxon>Candidatus Yanofskyibacteriota</taxon>
    </lineage>
</organism>
<dbReference type="AlphaFoldDB" id="A0A0G0XPA5"/>
<gene>
    <name evidence="1" type="ORF">UU84_C0021G0005</name>
</gene>
<comment type="caution">
    <text evidence="1">The sequence shown here is derived from an EMBL/GenBank/DDBJ whole genome shotgun (WGS) entry which is preliminary data.</text>
</comment>
<reference evidence="1 2" key="1">
    <citation type="journal article" date="2015" name="Nature">
        <title>rRNA introns, odd ribosomes, and small enigmatic genomes across a large radiation of phyla.</title>
        <authorList>
            <person name="Brown C.T."/>
            <person name="Hug L.A."/>
            <person name="Thomas B.C."/>
            <person name="Sharon I."/>
            <person name="Castelle C.J."/>
            <person name="Singh A."/>
            <person name="Wilkins M.J."/>
            <person name="Williams K.H."/>
            <person name="Banfield J.F."/>
        </authorList>
    </citation>
    <scope>NUCLEOTIDE SEQUENCE [LARGE SCALE GENOMIC DNA]</scope>
</reference>
<dbReference type="Proteomes" id="UP000033859">
    <property type="component" value="Unassembled WGS sequence"/>
</dbReference>
<sequence length="53" mass="6504">MKNKERFLKNSDFPFIILSMANEGKTPLTSEEETLILVRKLWQAEKWRRFWVF</sequence>
<proteinExistence type="predicted"/>
<name>A0A0G0XPA5_9BACT</name>
<protein>
    <submittedName>
        <fullName evidence="1">Uncharacterized protein</fullName>
    </submittedName>
</protein>
<dbReference type="EMBL" id="LCCE01000021">
    <property type="protein sequence ID" value="KKS26659.1"/>
    <property type="molecule type" value="Genomic_DNA"/>
</dbReference>
<accession>A0A0G0XPA5</accession>
<evidence type="ECO:0000313" key="1">
    <source>
        <dbReference type="EMBL" id="KKS26659.1"/>
    </source>
</evidence>